<evidence type="ECO:0008006" key="6">
    <source>
        <dbReference type="Google" id="ProtNLM"/>
    </source>
</evidence>
<sequence>MGEVLKDWFRKRLGVLIDLTPELFGHYTRDGNLLAEILHTYGIINCDQLNTIIRTKDPALCRVNLKHLRVWLHFIGVDCTDECINEISCGKGTTSLQLFYKVYLCLEGKDSLYFITLQKEREKYIPTSSKFDMISIEEKPSPYEPPDHPLSKPLKKATSTIKWHRNKFQDVLRSCRREMKKLESLKKKPSKEIDIDKPDLPKVFCDTMKGEDFLKEMDDFAQKHRIKSTKPVTYDPCLSDKEFDEIEATAEDPEAAKAYVSWLKNRKRKENIENAVKSRMQSMLLSELWKALSDEQETIFDEVLARRALDHSHYEKQMITKLLEIRNYKNIITENRKIVQELIMDAKENKIQMEKVRTREELDWEWEDLDNEFQRLFELHRRILKEKFKKLREKHERICRETVQDLVDVALKVAEFRSSNEGYVPKVIWKEWKTLFIKCQPIFEIFEDEFPKGEQDEREEEIEEIIRSRIDREEALNEANFESYHNLQSPWDDYVPTIEPEIEEILKLGELVLGYIVHRLLEFVYPYPIGPLEAPIPEVQTAAIILGVVEKRLYNPIRMLLNKSGIRLISMEDAINYCLLQYKEEMLDVRYIDANILRATEDILKESTVSKRKSEDSRKTTYTARSKKTLRSPKPKEENEKGKEGLEEKETQTPRVIPYDDVDPILSNAAFVGKWTYEFLTLGQPISNELSTRILLEYLKSLSEVKGWALIDYPNSYDQMARLEFALTGRKIPPDPTTVNFDNVNIEEIDPILPRIVYEDTEIDEYAIYRQSKLLPNPIKKKEACTSTSTFVTAYVRAIPKPKNLDVDPNKLVEVLSEHATALDEFYADRSVAYVVYYDYFDIQTIKKIARLVIGEKSLPRIPSVELFGNIVTLLEEDKDWESKVFLKKKSVARQLLSQSTIASKETENEEEKEEMETDDGSKEDDVDAPRIPKPGEDGWQWIDFPQSPILLDALATLWENVEEIYIVDLIEIFSLKRTHSSAIVPYKDFVMRNLKNFIERPDTKQNLLENFQRSFNDISQDIRDDEEVKCELHCRLTDFQTHLWDICDSKRSEAEEERQKIIQEHWVDVEAVILVNIYISILQAEIDRSVDTLQIVQDYYTSMLQKPIRESRLSKILLDRLKMHVEISQKDELTDVPSNAFHPHKERDKKNKKESRTGSERFDHAKPVMDPNDFTREITNLFVNVEDATDFDPTENAVYKAIFDNVNYVKNFVEFNATIVNDALKREENMLVGERTWRKSELSADTIVGRLTSRGQDLFQEWRYATLFEINRMRFRLKVILAAAEADVTFLLDTMRFVFHRIYERIVDRYRKEKNSVDDMIKVFCFAIEEEKPIQEELVLDGENFYVSPNVLMFPTKPEPTPTLTRETVKPSLFTISQLGRLMNVFRIIAPSGTLPERSLVYVLQDMISYNKEEEDGFGSMLVPTCWQLLRSCDVSKLVESIFGRCEYIDWREFLIYAMDLPTATQEDILSARNRFRTLDSELQETVTKDQYRFVPLWFFKYTDDISSDIEHILFDDFQRTFEELFAEEKDFVNPEKLLGTIIPEKAMDYVRSLRISRGINDDVLLEDEEEKIMVQRDAEEALRLMLAKELLCQMYLIDRYSVNYTALLLAFCKDEDPRVGLGKALSLAIGTKVCTDFEEGEKYVEKILEEKRYISQLESTRQLLREEAIQVAKEISNFLVENAIAGVTITEETNEYTLPRRLIIQKIDGSGEIDISELLHGIPNMEQIFDSTDDKSNDLRTSSSIITLESYQEFEERIERGPVYWLPFHVCMAVLSATLPWHASQPDLFQTKKSLRQLLRDVYDDLYDEELSNDKDLVLSHRFLNHDFITELLESTSKFVVKHLGNLLSEIITEERERNL</sequence>
<feature type="region of interest" description="Disordered" evidence="1">
    <location>
        <begin position="1136"/>
        <end position="1171"/>
    </location>
</feature>
<evidence type="ECO:0000313" key="5">
    <source>
        <dbReference type="Proteomes" id="UP000600918"/>
    </source>
</evidence>
<dbReference type="InterPro" id="IPR052634">
    <property type="entry name" value="Sperm_flagellar-bone_growth"/>
</dbReference>
<feature type="region of interest" description="Disordered" evidence="1">
    <location>
        <begin position="608"/>
        <end position="652"/>
    </location>
</feature>
<name>A0A834NK87_VESPE</name>
<evidence type="ECO:0000256" key="1">
    <source>
        <dbReference type="SAM" id="MobiDB-lite"/>
    </source>
</evidence>
<dbReference type="InterPro" id="IPR056199">
    <property type="entry name" value="SPEF2_C"/>
</dbReference>
<feature type="domain" description="SPEF2 C-terminal" evidence="3">
    <location>
        <begin position="1577"/>
        <end position="1636"/>
    </location>
</feature>
<dbReference type="Pfam" id="PF24082">
    <property type="entry name" value="SPEF2_C"/>
    <property type="match status" value="2"/>
</dbReference>
<evidence type="ECO:0000259" key="2">
    <source>
        <dbReference type="Pfam" id="PF22946"/>
    </source>
</evidence>
<feature type="compositionally biased region" description="Acidic residues" evidence="1">
    <location>
        <begin position="908"/>
        <end position="927"/>
    </location>
</feature>
<protein>
    <recommendedName>
        <fullName evidence="6">Sperm flagellar protein 2</fullName>
    </recommendedName>
</protein>
<feature type="compositionally biased region" description="Basic and acidic residues" evidence="1">
    <location>
        <begin position="928"/>
        <end position="937"/>
    </location>
</feature>
<gene>
    <name evidence="4" type="ORF">H0235_013086</name>
</gene>
<dbReference type="Proteomes" id="UP000600918">
    <property type="component" value="Unassembled WGS sequence"/>
</dbReference>
<dbReference type="Pfam" id="PF22946">
    <property type="entry name" value="SPEF2_D5"/>
    <property type="match status" value="1"/>
</dbReference>
<dbReference type="PANTHER" id="PTHR14919:SF0">
    <property type="entry name" value="SPERM FLAGELLAR PROTEIN 2"/>
    <property type="match status" value="1"/>
</dbReference>
<dbReference type="PANTHER" id="PTHR14919">
    <property type="entry name" value="KPL2-RELATED"/>
    <property type="match status" value="1"/>
</dbReference>
<feature type="domain" description="CPC1/SPEF2" evidence="2">
    <location>
        <begin position="309"/>
        <end position="441"/>
    </location>
</feature>
<proteinExistence type="predicted"/>
<feature type="compositionally biased region" description="Basic and acidic residues" evidence="1">
    <location>
        <begin position="634"/>
        <end position="652"/>
    </location>
</feature>
<keyword evidence="5" id="KW-1185">Reference proteome</keyword>
<evidence type="ECO:0000313" key="4">
    <source>
        <dbReference type="EMBL" id="KAF7413235.1"/>
    </source>
</evidence>
<organism evidence="4 5">
    <name type="scientific">Vespula pensylvanica</name>
    <name type="common">Western yellow jacket</name>
    <name type="synonym">Wasp</name>
    <dbReference type="NCBI Taxonomy" id="30213"/>
    <lineage>
        <taxon>Eukaryota</taxon>
        <taxon>Metazoa</taxon>
        <taxon>Ecdysozoa</taxon>
        <taxon>Arthropoda</taxon>
        <taxon>Hexapoda</taxon>
        <taxon>Insecta</taxon>
        <taxon>Pterygota</taxon>
        <taxon>Neoptera</taxon>
        <taxon>Endopterygota</taxon>
        <taxon>Hymenoptera</taxon>
        <taxon>Apocrita</taxon>
        <taxon>Aculeata</taxon>
        <taxon>Vespoidea</taxon>
        <taxon>Vespidae</taxon>
        <taxon>Vespinae</taxon>
        <taxon>Vespula</taxon>
    </lineage>
</organism>
<dbReference type="InterPro" id="IPR054517">
    <property type="entry name" value="SPEF2_D5"/>
</dbReference>
<accession>A0A834NK87</accession>
<feature type="domain" description="SPEF2 C-terminal" evidence="3">
    <location>
        <begin position="1375"/>
        <end position="1532"/>
    </location>
</feature>
<evidence type="ECO:0000259" key="3">
    <source>
        <dbReference type="Pfam" id="PF24082"/>
    </source>
</evidence>
<dbReference type="SUPFAM" id="SSF47473">
    <property type="entry name" value="EF-hand"/>
    <property type="match status" value="1"/>
</dbReference>
<dbReference type="InterPro" id="IPR011992">
    <property type="entry name" value="EF-hand-dom_pair"/>
</dbReference>
<feature type="compositionally biased region" description="Basic and acidic residues" evidence="1">
    <location>
        <begin position="608"/>
        <end position="619"/>
    </location>
</feature>
<feature type="region of interest" description="Disordered" evidence="1">
    <location>
        <begin position="903"/>
        <end position="940"/>
    </location>
</feature>
<reference evidence="4" key="1">
    <citation type="journal article" date="2020" name="G3 (Bethesda)">
        <title>High-Quality Assemblies for Three Invasive Social Wasps from the &lt;i&gt;Vespula&lt;/i&gt; Genus.</title>
        <authorList>
            <person name="Harrop T.W.R."/>
            <person name="Guhlin J."/>
            <person name="McLaughlin G.M."/>
            <person name="Permina E."/>
            <person name="Stockwell P."/>
            <person name="Gilligan J."/>
            <person name="Le Lec M.F."/>
            <person name="Gruber M.A.M."/>
            <person name="Quinn O."/>
            <person name="Lovegrove M."/>
            <person name="Duncan E.J."/>
            <person name="Remnant E.J."/>
            <person name="Van Eeckhoven J."/>
            <person name="Graham B."/>
            <person name="Knapp R.A."/>
            <person name="Langford K.W."/>
            <person name="Kronenberg Z."/>
            <person name="Press M.O."/>
            <person name="Eacker S.M."/>
            <person name="Wilson-Rankin E.E."/>
            <person name="Purcell J."/>
            <person name="Lester P.J."/>
            <person name="Dearden P.K."/>
        </authorList>
    </citation>
    <scope>NUCLEOTIDE SEQUENCE</scope>
    <source>
        <strain evidence="4">Volc-1</strain>
    </source>
</reference>
<comment type="caution">
    <text evidence="4">The sequence shown here is derived from an EMBL/GenBank/DDBJ whole genome shotgun (WGS) entry which is preliminary data.</text>
</comment>
<feature type="compositionally biased region" description="Basic and acidic residues" evidence="1">
    <location>
        <begin position="1144"/>
        <end position="1168"/>
    </location>
</feature>
<dbReference type="Gene3D" id="3.40.50.300">
    <property type="entry name" value="P-loop containing nucleotide triphosphate hydrolases"/>
    <property type="match status" value="1"/>
</dbReference>
<dbReference type="EMBL" id="JACSDY010000012">
    <property type="protein sequence ID" value="KAF7413235.1"/>
    <property type="molecule type" value="Genomic_DNA"/>
</dbReference>
<dbReference type="InterPro" id="IPR027417">
    <property type="entry name" value="P-loop_NTPase"/>
</dbReference>